<feature type="region of interest" description="Disordered" evidence="6">
    <location>
        <begin position="471"/>
        <end position="500"/>
    </location>
</feature>
<keyword evidence="10" id="KW-1185">Reference proteome</keyword>
<feature type="chain" id="PRO_5006059808" evidence="8">
    <location>
        <begin position="26"/>
        <end position="924"/>
    </location>
</feature>
<dbReference type="Pfam" id="PF03227">
    <property type="entry name" value="GILT"/>
    <property type="match status" value="1"/>
</dbReference>
<dbReference type="PANTHER" id="PTHR13234:SF8">
    <property type="entry name" value="GAMMA-INTERFERON-INDUCIBLE LYSOSOMAL THIOL REDUCTASE"/>
    <property type="match status" value="1"/>
</dbReference>
<evidence type="ECO:0000256" key="2">
    <source>
        <dbReference type="ARBA" id="ARBA00005679"/>
    </source>
</evidence>
<evidence type="ECO:0000256" key="5">
    <source>
        <dbReference type="ARBA" id="ARBA00023180"/>
    </source>
</evidence>
<keyword evidence="7" id="KW-0812">Transmembrane</keyword>
<evidence type="ECO:0000256" key="6">
    <source>
        <dbReference type="SAM" id="MobiDB-lite"/>
    </source>
</evidence>
<protein>
    <submittedName>
        <fullName evidence="9">Gamma-interferon inducible lysosomal thiol reductase</fullName>
    </submittedName>
</protein>
<dbReference type="STRING" id="401625.A0A0P1BTZ5"/>
<keyword evidence="4 8" id="KW-0732">Signal</keyword>
<dbReference type="GO" id="GO:0016671">
    <property type="term" value="F:oxidoreductase activity, acting on a sulfur group of donors, disulfide as acceptor"/>
    <property type="evidence" value="ECO:0007669"/>
    <property type="project" value="InterPro"/>
</dbReference>
<dbReference type="AlphaFoldDB" id="A0A0P1BTZ5"/>
<dbReference type="OrthoDB" id="958254at2759"/>
<feature type="transmembrane region" description="Helical" evidence="7">
    <location>
        <begin position="361"/>
        <end position="385"/>
    </location>
</feature>
<feature type="region of interest" description="Disordered" evidence="6">
    <location>
        <begin position="586"/>
        <end position="622"/>
    </location>
</feature>
<evidence type="ECO:0000256" key="3">
    <source>
        <dbReference type="ARBA" id="ARBA00022525"/>
    </source>
</evidence>
<dbReference type="InterPro" id="IPR004911">
    <property type="entry name" value="Interferon-induced_GILT"/>
</dbReference>
<accession>A0A0P1BTZ5</accession>
<dbReference type="PANTHER" id="PTHR13234">
    <property type="entry name" value="GAMMA-INTERFERON INDUCIBLE LYSOSOMAL THIOL REDUCTASE GILT"/>
    <property type="match status" value="1"/>
</dbReference>
<feature type="compositionally biased region" description="Basic and acidic residues" evidence="6">
    <location>
        <begin position="733"/>
        <end position="752"/>
    </location>
</feature>
<comment type="similarity">
    <text evidence="2">Belongs to the GILT family.</text>
</comment>
<evidence type="ECO:0000256" key="7">
    <source>
        <dbReference type="SAM" id="Phobius"/>
    </source>
</evidence>
<evidence type="ECO:0000256" key="4">
    <source>
        <dbReference type="ARBA" id="ARBA00022729"/>
    </source>
</evidence>
<name>A0A0P1BTZ5_9BASI</name>
<proteinExistence type="inferred from homology"/>
<feature type="compositionally biased region" description="Low complexity" evidence="6">
    <location>
        <begin position="478"/>
        <end position="500"/>
    </location>
</feature>
<reference evidence="9 10" key="1">
    <citation type="submission" date="2014-09" db="EMBL/GenBank/DDBJ databases">
        <authorList>
            <person name="Magalhaes I.L.F."/>
            <person name="Oliveira U."/>
            <person name="Santos F.R."/>
            <person name="Vidigal T.H.D.A."/>
            <person name="Brescovit A.D."/>
            <person name="Santos A.J."/>
        </authorList>
    </citation>
    <scope>NUCLEOTIDE SEQUENCE [LARGE SCALE GENOMIC DNA]</scope>
</reference>
<evidence type="ECO:0000256" key="8">
    <source>
        <dbReference type="SAM" id="SignalP"/>
    </source>
</evidence>
<dbReference type="Proteomes" id="UP000054845">
    <property type="component" value="Unassembled WGS sequence"/>
</dbReference>
<keyword evidence="7" id="KW-1133">Transmembrane helix</keyword>
<evidence type="ECO:0000313" key="9">
    <source>
        <dbReference type="EMBL" id="CEH19574.1"/>
    </source>
</evidence>
<keyword evidence="5" id="KW-0325">Glycoprotein</keyword>
<evidence type="ECO:0000313" key="10">
    <source>
        <dbReference type="Proteomes" id="UP000054845"/>
    </source>
</evidence>
<feature type="region of interest" description="Disordered" evidence="6">
    <location>
        <begin position="513"/>
        <end position="538"/>
    </location>
</feature>
<feature type="compositionally biased region" description="Polar residues" evidence="6">
    <location>
        <begin position="899"/>
        <end position="908"/>
    </location>
</feature>
<dbReference type="EMBL" id="CCYA01000389">
    <property type="protein sequence ID" value="CEH19574.1"/>
    <property type="molecule type" value="Genomic_DNA"/>
</dbReference>
<feature type="region of interest" description="Disordered" evidence="6">
    <location>
        <begin position="733"/>
        <end position="798"/>
    </location>
</feature>
<organism evidence="9 10">
    <name type="scientific">Ceraceosorus bombacis</name>
    <dbReference type="NCBI Taxonomy" id="401625"/>
    <lineage>
        <taxon>Eukaryota</taxon>
        <taxon>Fungi</taxon>
        <taxon>Dikarya</taxon>
        <taxon>Basidiomycota</taxon>
        <taxon>Ustilaginomycotina</taxon>
        <taxon>Exobasidiomycetes</taxon>
        <taxon>Ceraceosorales</taxon>
        <taxon>Ceraceosoraceae</taxon>
        <taxon>Ceraceosorus</taxon>
    </lineage>
</organism>
<feature type="signal peptide" evidence="8">
    <location>
        <begin position="1"/>
        <end position="25"/>
    </location>
</feature>
<evidence type="ECO:0000256" key="1">
    <source>
        <dbReference type="ARBA" id="ARBA00004613"/>
    </source>
</evidence>
<sequence length="924" mass="98247">MRATSGLAHIAAIALCSLAATETLAQDANQLIFGGTTASTLAEQASSPSLVPVKIGLMSRCPDFISFAAQFSRALPKVWSLIDLHYAYIGTQNHSAPYGASCKHGDIECAGNVHELCVNDHLRSNKKISSVEAQRTTWDFIECLNYGGIADIGKEDAARNCLSAVHGPRWEEDGIKRCAKGQLGRKLLAKSLQDAHKSDIVNSATLQIDGNTICVRDGGEWKQCTGGHEPTDWVRAIEDAYRARNPFVVLPTDSFSRSVEGNNDPFQATPPTHVLQKRQSASNPPPPPPPSNSQNPFNNDGQRTTPLSVFTFVIGELPCRFCVLRRMGTWTASRDGPPVQKRQVSGSTTLFGDGSSVPTPFLIFGVSAIALFVLVVAFVLLRIFVRNRRLRRLGLLPEGGPMERYFGGALGVPEDTLVPPKLWEASIVDVRDGAAGRGAASGSLTAGGDKSHGWDALMPISAALPTNICTSLTHGEKPAGPQTPAAQDAAAQSQPAPQGLGRRLGLFRRTTADEAVGSGTGELPGDTASASDDKAPDDRIPINVNVTVLIAMPSPQTVFPHRGMRSAALPLRSPASQATFKTATLGATHPVNETEEDERNGEEKGKTRALHRAPSISSVATRKSVREARREAFFGELPPDAADQAEAEVELVRGATDKADEALHDDEEEELPELVFGTTSVPVYSRIGPSAPQASGAPLSFGHQYLQTPASELDHPHRKDLLDLIRRARAAQESKERAEAAKRAAEAAKQAEDTNAANRASAAPTGDDARISLANTSIDANVTGPPEADLSSGRPPLDDILVRAHQPRPSTASTDVGPNGFMYEQAARPSFGLAEANGRRHSSRTVDPLLNSRPSTSTAERPLNDGRDAMAAESSVSLADHPLSTDSPIPATPGAETLPRTSTSTWHTGVTGPRSEAPQHSHAA</sequence>
<feature type="region of interest" description="Disordered" evidence="6">
    <location>
        <begin position="255"/>
        <end position="301"/>
    </location>
</feature>
<feature type="compositionally biased region" description="Polar residues" evidence="6">
    <location>
        <begin position="255"/>
        <end position="270"/>
    </location>
</feature>
<keyword evidence="3" id="KW-0964">Secreted</keyword>
<comment type="subcellular location">
    <subcellularLocation>
        <location evidence="1">Secreted</location>
    </subcellularLocation>
</comment>
<keyword evidence="7" id="KW-0472">Membrane</keyword>
<feature type="region of interest" description="Disordered" evidence="6">
    <location>
        <begin position="833"/>
        <end position="924"/>
    </location>
</feature>
<dbReference type="GO" id="GO:0005576">
    <property type="term" value="C:extracellular region"/>
    <property type="evidence" value="ECO:0007669"/>
    <property type="project" value="UniProtKB-SubCell"/>
</dbReference>